<evidence type="ECO:0000313" key="7">
    <source>
        <dbReference type="EMBL" id="NME67768.1"/>
    </source>
</evidence>
<dbReference type="InterPro" id="IPR004307">
    <property type="entry name" value="TspO_MBR"/>
</dbReference>
<protein>
    <submittedName>
        <fullName evidence="7">Tryptophan-rich sensory protein</fullName>
    </submittedName>
</protein>
<comment type="caution">
    <text evidence="7">The sequence shown here is derived from an EMBL/GenBank/DDBJ whole genome shotgun (WGS) entry which is preliminary data.</text>
</comment>
<feature type="transmembrane region" description="Helical" evidence="6">
    <location>
        <begin position="73"/>
        <end position="93"/>
    </location>
</feature>
<dbReference type="GO" id="GO:0016020">
    <property type="term" value="C:membrane"/>
    <property type="evidence" value="ECO:0007669"/>
    <property type="project" value="UniProtKB-SubCell"/>
</dbReference>
<dbReference type="InterPro" id="IPR038330">
    <property type="entry name" value="TspO/MBR-related_sf"/>
</dbReference>
<name>A0A7X9P237_9BACT</name>
<dbReference type="Proteomes" id="UP000576082">
    <property type="component" value="Unassembled WGS sequence"/>
</dbReference>
<sequence length="151" mass="17737">MWIRVILFLVINFLGLAIGGFFTGDGVPSEWYQQMNKAPWTPPGWVFGFAWTSIMITFSVYLALLYKKENRSVFILLYVAQVILNISWNPIFFYYRNTIFGLVIILALTALIYVYLISYFKALRWWSLLIIPYFVWINIATSLNAYVVIYN</sequence>
<proteinExistence type="inferred from homology"/>
<dbReference type="AlphaFoldDB" id="A0A7X9P237"/>
<evidence type="ECO:0000256" key="1">
    <source>
        <dbReference type="ARBA" id="ARBA00004141"/>
    </source>
</evidence>
<dbReference type="FunFam" id="1.20.1260.100:FF:000001">
    <property type="entry name" value="translocator protein 2"/>
    <property type="match status" value="1"/>
</dbReference>
<evidence type="ECO:0000256" key="3">
    <source>
        <dbReference type="ARBA" id="ARBA00022692"/>
    </source>
</evidence>
<comment type="subcellular location">
    <subcellularLocation>
        <location evidence="1">Membrane</location>
        <topology evidence="1">Multi-pass membrane protein</topology>
    </subcellularLocation>
</comment>
<accession>A0A7X9P237</accession>
<dbReference type="Gene3D" id="1.20.1260.100">
    <property type="entry name" value="TspO/MBR protein"/>
    <property type="match status" value="1"/>
</dbReference>
<feature type="transmembrane region" description="Helical" evidence="6">
    <location>
        <begin position="44"/>
        <end position="66"/>
    </location>
</feature>
<dbReference type="CDD" id="cd15904">
    <property type="entry name" value="TSPO_MBR"/>
    <property type="match status" value="1"/>
</dbReference>
<dbReference type="RefSeq" id="WP_169656096.1">
    <property type="nucleotide sequence ID" value="NZ_JABANE010000014.1"/>
</dbReference>
<evidence type="ECO:0000313" key="8">
    <source>
        <dbReference type="Proteomes" id="UP000576082"/>
    </source>
</evidence>
<organism evidence="7 8">
    <name type="scientific">Flammeovirga aprica JL-4</name>
    <dbReference type="NCBI Taxonomy" id="694437"/>
    <lineage>
        <taxon>Bacteria</taxon>
        <taxon>Pseudomonadati</taxon>
        <taxon>Bacteroidota</taxon>
        <taxon>Cytophagia</taxon>
        <taxon>Cytophagales</taxon>
        <taxon>Flammeovirgaceae</taxon>
        <taxon>Flammeovirga</taxon>
    </lineage>
</organism>
<evidence type="ECO:0000256" key="4">
    <source>
        <dbReference type="ARBA" id="ARBA00022989"/>
    </source>
</evidence>
<evidence type="ECO:0000256" key="5">
    <source>
        <dbReference type="ARBA" id="ARBA00023136"/>
    </source>
</evidence>
<keyword evidence="4 6" id="KW-1133">Transmembrane helix</keyword>
<feature type="transmembrane region" description="Helical" evidence="6">
    <location>
        <begin position="125"/>
        <end position="149"/>
    </location>
</feature>
<evidence type="ECO:0000256" key="6">
    <source>
        <dbReference type="SAM" id="Phobius"/>
    </source>
</evidence>
<dbReference type="PIRSF" id="PIRSF005859">
    <property type="entry name" value="PBR"/>
    <property type="match status" value="1"/>
</dbReference>
<dbReference type="EMBL" id="JABANE010000014">
    <property type="protein sequence ID" value="NME67768.1"/>
    <property type="molecule type" value="Genomic_DNA"/>
</dbReference>
<comment type="similarity">
    <text evidence="2">Belongs to the TspO/BZRP family.</text>
</comment>
<reference evidence="7 8" key="1">
    <citation type="submission" date="2020-04" db="EMBL/GenBank/DDBJ databases">
        <title>Flammeovirga sp. SR4, a novel species isolated from seawater.</title>
        <authorList>
            <person name="Wang X."/>
        </authorList>
    </citation>
    <scope>NUCLEOTIDE SEQUENCE [LARGE SCALE GENOMIC DNA]</scope>
    <source>
        <strain evidence="7 8">ATCC 23126</strain>
    </source>
</reference>
<gene>
    <name evidence="7" type="ORF">HHU12_07325</name>
</gene>
<feature type="transmembrane region" description="Helical" evidence="6">
    <location>
        <begin position="5"/>
        <end position="24"/>
    </location>
</feature>
<feature type="transmembrane region" description="Helical" evidence="6">
    <location>
        <begin position="99"/>
        <end position="118"/>
    </location>
</feature>
<dbReference type="PANTHER" id="PTHR10057">
    <property type="entry name" value="PERIPHERAL-TYPE BENZODIAZEPINE RECEPTOR"/>
    <property type="match status" value="1"/>
</dbReference>
<keyword evidence="5 6" id="KW-0472">Membrane</keyword>
<dbReference type="PANTHER" id="PTHR10057:SF0">
    <property type="entry name" value="TRANSLOCATOR PROTEIN"/>
    <property type="match status" value="1"/>
</dbReference>
<keyword evidence="8" id="KW-1185">Reference proteome</keyword>
<keyword evidence="3 6" id="KW-0812">Transmembrane</keyword>
<dbReference type="GO" id="GO:0033013">
    <property type="term" value="P:tetrapyrrole metabolic process"/>
    <property type="evidence" value="ECO:0007669"/>
    <property type="project" value="UniProtKB-ARBA"/>
</dbReference>
<dbReference type="Pfam" id="PF03073">
    <property type="entry name" value="TspO_MBR"/>
    <property type="match status" value="1"/>
</dbReference>
<evidence type="ECO:0000256" key="2">
    <source>
        <dbReference type="ARBA" id="ARBA00007524"/>
    </source>
</evidence>